<comment type="caution">
    <text evidence="2">The sequence shown here is derived from an EMBL/GenBank/DDBJ whole genome shotgun (WGS) entry which is preliminary data.</text>
</comment>
<sequence length="118" mass="13159">MIGASSSLSSRSSVSGSSSARVKKVLGRTEIFHQLASLGRVPLPDRIQPLFKFGLVDLPQRKGRVQPPLQLLQNRERQRMNMEDLQRRFAPCHQAKPTAETVGQTHGVSGGFLCYRHH</sequence>
<dbReference type="EMBL" id="CBWN010000080">
    <property type="protein sequence ID" value="CDL27281.1"/>
    <property type="molecule type" value="Genomic_DNA"/>
</dbReference>
<reference evidence="2 3" key="1">
    <citation type="submission" date="2013-10" db="EMBL/GenBank/DDBJ databases">
        <title>Antibiotic resistance diversity of beta-lactamase producers in the General Hospital Vienna.</title>
        <authorList>
            <person name="Barisic I."/>
            <person name="Mitteregger D."/>
            <person name="Hirschl A.M."/>
            <person name="Noehammer C."/>
            <person name="Wiesinger-Mayr H."/>
        </authorList>
    </citation>
    <scope>NUCLEOTIDE SEQUENCE [LARGE SCALE GENOMIC DNA]</scope>
    <source>
        <strain evidence="2 3">ISC7</strain>
    </source>
</reference>
<organism evidence="2 3">
    <name type="scientific">Escherichia coli ISC7</name>
    <dbReference type="NCBI Taxonomy" id="1432555"/>
    <lineage>
        <taxon>Bacteria</taxon>
        <taxon>Pseudomonadati</taxon>
        <taxon>Pseudomonadota</taxon>
        <taxon>Gammaproteobacteria</taxon>
        <taxon>Enterobacterales</taxon>
        <taxon>Enterobacteriaceae</taxon>
        <taxon>Escherichia</taxon>
    </lineage>
</organism>
<protein>
    <submittedName>
        <fullName evidence="2">Uncharacterized protein</fullName>
    </submittedName>
</protein>
<dbReference type="Proteomes" id="UP000019199">
    <property type="component" value="Unassembled WGS sequence"/>
</dbReference>
<evidence type="ECO:0000256" key="1">
    <source>
        <dbReference type="SAM" id="MobiDB-lite"/>
    </source>
</evidence>
<proteinExistence type="predicted"/>
<name>W1EYU7_ECOLX</name>
<feature type="compositionally biased region" description="Low complexity" evidence="1">
    <location>
        <begin position="1"/>
        <end position="20"/>
    </location>
</feature>
<accession>W1EYU7</accession>
<evidence type="ECO:0000313" key="3">
    <source>
        <dbReference type="Proteomes" id="UP000019199"/>
    </source>
</evidence>
<feature type="region of interest" description="Disordered" evidence="1">
    <location>
        <begin position="1"/>
        <end position="22"/>
    </location>
</feature>
<dbReference type="AlphaFoldDB" id="W1EYU7"/>
<evidence type="ECO:0000313" key="2">
    <source>
        <dbReference type="EMBL" id="CDL27281.1"/>
    </source>
</evidence>